<organism evidence="1 2">
    <name type="scientific">Carya illinoinensis</name>
    <name type="common">Pecan</name>
    <dbReference type="NCBI Taxonomy" id="32201"/>
    <lineage>
        <taxon>Eukaryota</taxon>
        <taxon>Viridiplantae</taxon>
        <taxon>Streptophyta</taxon>
        <taxon>Embryophyta</taxon>
        <taxon>Tracheophyta</taxon>
        <taxon>Spermatophyta</taxon>
        <taxon>Magnoliopsida</taxon>
        <taxon>eudicotyledons</taxon>
        <taxon>Gunneridae</taxon>
        <taxon>Pentapetalae</taxon>
        <taxon>rosids</taxon>
        <taxon>fabids</taxon>
        <taxon>Fagales</taxon>
        <taxon>Juglandaceae</taxon>
        <taxon>Carya</taxon>
    </lineage>
</organism>
<protein>
    <submittedName>
        <fullName evidence="1">Uncharacterized protein</fullName>
    </submittedName>
</protein>
<dbReference type="PANTHER" id="PTHR36703:SF1">
    <property type="entry name" value="TRIACYLGLYCEROL LIPASE-LIKE PROTEIN"/>
    <property type="match status" value="1"/>
</dbReference>
<proteinExistence type="predicted"/>
<comment type="caution">
    <text evidence="1">The sequence shown here is derived from an EMBL/GenBank/DDBJ whole genome shotgun (WGS) entry which is preliminary data.</text>
</comment>
<sequence>MQRLRSSGTSILGSLVAAPQLKRKALNSWAAMQDTYFSAKDIFDRHKAVFTIGTSIASVTTAWIGYSLRHLHERRVDQRLETIEKAMSSNYDLGHSEIRKITASGHVSAPACVATAGTALIIGDGTNALSTRRKQLLMGGIPEVQWMRYGLGWRGGKWHANRQFRKEQMKLLGQIKPRGWQLFGRIKPKGWQFQSLRRRITRSREPETAAKTPEKMLKDASTHIILE</sequence>
<dbReference type="PANTHER" id="PTHR36703">
    <property type="entry name" value="TRIACYLGLYCEROL LIPASE-LIKE PROTEIN"/>
    <property type="match status" value="1"/>
</dbReference>
<gene>
    <name evidence="1" type="ORF">I3842_03G147000</name>
</gene>
<dbReference type="Proteomes" id="UP000811246">
    <property type="component" value="Chromosome 3"/>
</dbReference>
<dbReference type="EMBL" id="CM031827">
    <property type="protein sequence ID" value="KAG6722149.1"/>
    <property type="molecule type" value="Genomic_DNA"/>
</dbReference>
<evidence type="ECO:0000313" key="2">
    <source>
        <dbReference type="Proteomes" id="UP000811246"/>
    </source>
</evidence>
<evidence type="ECO:0000313" key="1">
    <source>
        <dbReference type="EMBL" id="KAG6722149.1"/>
    </source>
</evidence>
<dbReference type="AlphaFoldDB" id="A0A922FG61"/>
<reference evidence="1" key="1">
    <citation type="submission" date="2021-01" db="EMBL/GenBank/DDBJ databases">
        <authorList>
            <person name="Lovell J.T."/>
            <person name="Bentley N."/>
            <person name="Bhattarai G."/>
            <person name="Jenkins J.W."/>
            <person name="Sreedasyam A."/>
            <person name="Alarcon Y."/>
            <person name="Bock C."/>
            <person name="Boston L."/>
            <person name="Carlson J."/>
            <person name="Cervantes K."/>
            <person name="Clermont K."/>
            <person name="Krom N."/>
            <person name="Kubenka K."/>
            <person name="Mamidi S."/>
            <person name="Mattison C."/>
            <person name="Monteros M."/>
            <person name="Pisani C."/>
            <person name="Plott C."/>
            <person name="Rajasekar S."/>
            <person name="Rhein H.S."/>
            <person name="Rohla C."/>
            <person name="Song M."/>
            <person name="Hilaire R.S."/>
            <person name="Shu S."/>
            <person name="Wells L."/>
            <person name="Wang X."/>
            <person name="Webber J."/>
            <person name="Heerema R.J."/>
            <person name="Klein P."/>
            <person name="Conner P."/>
            <person name="Grauke L."/>
            <person name="Grimwood J."/>
            <person name="Schmutz J."/>
            <person name="Randall J.J."/>
        </authorList>
    </citation>
    <scope>NUCLEOTIDE SEQUENCE</scope>
    <source>
        <tissue evidence="1">Leaf</tissue>
    </source>
</reference>
<accession>A0A922FG61</accession>
<name>A0A922FG61_CARIL</name>